<name>A0A8H8DK76_9FUNG</name>
<dbReference type="InterPro" id="IPR023395">
    <property type="entry name" value="MCP_dom_sf"/>
</dbReference>
<dbReference type="InterPro" id="IPR050567">
    <property type="entry name" value="Mitochondrial_Carrier"/>
</dbReference>
<dbReference type="EMBL" id="JAEFCI010003763">
    <property type="protein sequence ID" value="KAG5461360.1"/>
    <property type="molecule type" value="Genomic_DNA"/>
</dbReference>
<protein>
    <recommendedName>
        <fullName evidence="13">Mitochondrial carrier protein</fullName>
    </recommendedName>
</protein>
<dbReference type="PROSITE" id="PS50920">
    <property type="entry name" value="SOLCAR"/>
    <property type="match status" value="1"/>
</dbReference>
<keyword evidence="6 10" id="KW-1133">Transmembrane helix</keyword>
<evidence type="ECO:0000313" key="12">
    <source>
        <dbReference type="Proteomes" id="UP000673691"/>
    </source>
</evidence>
<organism evidence="11 12">
    <name type="scientific">Olpidium bornovanus</name>
    <dbReference type="NCBI Taxonomy" id="278681"/>
    <lineage>
        <taxon>Eukaryota</taxon>
        <taxon>Fungi</taxon>
        <taxon>Fungi incertae sedis</taxon>
        <taxon>Olpidiomycota</taxon>
        <taxon>Olpidiomycotina</taxon>
        <taxon>Olpidiomycetes</taxon>
        <taxon>Olpidiales</taxon>
        <taxon>Olpidiaceae</taxon>
        <taxon>Olpidium</taxon>
    </lineage>
</organism>
<dbReference type="SUPFAM" id="SSF103506">
    <property type="entry name" value="Mitochondrial carrier"/>
    <property type="match status" value="1"/>
</dbReference>
<accession>A0A8H8DK76</accession>
<feature type="transmembrane region" description="Helical" evidence="10">
    <location>
        <begin position="313"/>
        <end position="346"/>
    </location>
</feature>
<evidence type="ECO:0000256" key="7">
    <source>
        <dbReference type="ARBA" id="ARBA00023128"/>
    </source>
</evidence>
<dbReference type="Proteomes" id="UP000673691">
    <property type="component" value="Unassembled WGS sequence"/>
</dbReference>
<evidence type="ECO:0000256" key="8">
    <source>
        <dbReference type="ARBA" id="ARBA00023136"/>
    </source>
</evidence>
<evidence type="ECO:0000256" key="3">
    <source>
        <dbReference type="ARBA" id="ARBA00022448"/>
    </source>
</evidence>
<comment type="caution">
    <text evidence="11">The sequence shown here is derived from an EMBL/GenBank/DDBJ whole genome shotgun (WGS) entry which is preliminary data.</text>
</comment>
<sequence>MNTAMTPAVVADDGFTRTLKDCGGGAARRTRKAAEGATSVARRWCWHADTFRHRTVTNQRDTVTPVGGILQVLVGQPFDTIKVVSSRAARIAEYSNEVSHMLKRFVLSISGCKASQLFGWAPRLCTAGRLIALRRLLRMRASLVFTRSVRSGTSIRVAGLRKKGETCTGLLTPQPFPASAPIRLPATAISGPVEHVRTRESCPVMCLPFCAKDARCNEIHKWLPAPGLQVQTGSPGAHHPVYKGPLDLVRRIYSAHGLAGVYKGQVPTIFREFLVNCAGGLRVARFAGDGWSSVFATRPSPRVLKAPEYFSSFFFFFFFGISVCVCVSSAAAAAAAVKGYGVYFASYEHMMQRAMRNEGKRREELEAWKVCGFGAMSGYILW</sequence>
<keyword evidence="8 9" id="KW-0472">Membrane</keyword>
<comment type="similarity">
    <text evidence="2">Belongs to the mitochondrial carrier (TC 2.A.29) family.</text>
</comment>
<evidence type="ECO:0000256" key="5">
    <source>
        <dbReference type="ARBA" id="ARBA00022737"/>
    </source>
</evidence>
<dbReference type="GO" id="GO:0031966">
    <property type="term" value="C:mitochondrial membrane"/>
    <property type="evidence" value="ECO:0007669"/>
    <property type="project" value="UniProtKB-SubCell"/>
</dbReference>
<keyword evidence="12" id="KW-1185">Reference proteome</keyword>
<keyword evidence="7" id="KW-0496">Mitochondrion</keyword>
<dbReference type="AlphaFoldDB" id="A0A8H8DK76"/>
<evidence type="ECO:0000256" key="6">
    <source>
        <dbReference type="ARBA" id="ARBA00022989"/>
    </source>
</evidence>
<gene>
    <name evidence="11" type="ORF">BJ554DRAFT_6461</name>
</gene>
<evidence type="ECO:0000256" key="2">
    <source>
        <dbReference type="ARBA" id="ARBA00006375"/>
    </source>
</evidence>
<dbReference type="InterPro" id="IPR018108">
    <property type="entry name" value="MCP_transmembrane"/>
</dbReference>
<keyword evidence="5" id="KW-0677">Repeat</keyword>
<evidence type="ECO:0000256" key="1">
    <source>
        <dbReference type="ARBA" id="ARBA00004225"/>
    </source>
</evidence>
<keyword evidence="4 9" id="KW-0812">Transmembrane</keyword>
<comment type="subcellular location">
    <subcellularLocation>
        <location evidence="1">Mitochondrion membrane</location>
        <topology evidence="1">Multi-pass membrane protein</topology>
    </subcellularLocation>
</comment>
<evidence type="ECO:0000256" key="9">
    <source>
        <dbReference type="PROSITE-ProRule" id="PRU00282"/>
    </source>
</evidence>
<proteinExistence type="inferred from homology"/>
<dbReference type="Gene3D" id="1.50.40.10">
    <property type="entry name" value="Mitochondrial carrier domain"/>
    <property type="match status" value="1"/>
</dbReference>
<evidence type="ECO:0000256" key="4">
    <source>
        <dbReference type="ARBA" id="ARBA00022692"/>
    </source>
</evidence>
<dbReference type="GO" id="GO:0000064">
    <property type="term" value="F:L-ornithine transmembrane transporter activity"/>
    <property type="evidence" value="ECO:0007669"/>
    <property type="project" value="TreeGrafter"/>
</dbReference>
<dbReference type="GO" id="GO:1990575">
    <property type="term" value="P:mitochondrial L-ornithine transmembrane transport"/>
    <property type="evidence" value="ECO:0007669"/>
    <property type="project" value="TreeGrafter"/>
</dbReference>
<keyword evidence="3" id="KW-0813">Transport</keyword>
<evidence type="ECO:0000313" key="11">
    <source>
        <dbReference type="EMBL" id="KAG5461360.1"/>
    </source>
</evidence>
<dbReference type="OrthoDB" id="409586at2759"/>
<dbReference type="PANTHER" id="PTHR45624">
    <property type="entry name" value="MITOCHONDRIAL BASIC AMINO ACIDS TRANSPORTER-RELATED"/>
    <property type="match status" value="1"/>
</dbReference>
<dbReference type="PANTHER" id="PTHR45624:SF12">
    <property type="entry name" value="MITOCHONDRIAL ORNITHINE TRANSPORTER 1"/>
    <property type="match status" value="1"/>
</dbReference>
<reference evidence="11 12" key="1">
    <citation type="journal article" name="Sci. Rep.">
        <title>Genome-scale phylogenetic analyses confirm Olpidium as the closest living zoosporic fungus to the non-flagellated, terrestrial fungi.</title>
        <authorList>
            <person name="Chang Y."/>
            <person name="Rochon D."/>
            <person name="Sekimoto S."/>
            <person name="Wang Y."/>
            <person name="Chovatia M."/>
            <person name="Sandor L."/>
            <person name="Salamov A."/>
            <person name="Grigoriev I.V."/>
            <person name="Stajich J.E."/>
            <person name="Spatafora J.W."/>
        </authorList>
    </citation>
    <scope>NUCLEOTIDE SEQUENCE [LARGE SCALE GENOMIC DNA]</scope>
    <source>
        <strain evidence="11">S191</strain>
    </source>
</reference>
<evidence type="ECO:0000256" key="10">
    <source>
        <dbReference type="SAM" id="Phobius"/>
    </source>
</evidence>
<evidence type="ECO:0008006" key="13">
    <source>
        <dbReference type="Google" id="ProtNLM"/>
    </source>
</evidence>
<feature type="repeat" description="Solcar" evidence="9">
    <location>
        <begin position="178"/>
        <end position="289"/>
    </location>
</feature>